<comment type="caution">
    <text evidence="1">The sequence shown here is derived from an EMBL/GenBank/DDBJ whole genome shotgun (WGS) entry which is preliminary data.</text>
</comment>
<gene>
    <name evidence="1" type="ORF">SAMN06265222_107309</name>
</gene>
<evidence type="ECO:0000313" key="2">
    <source>
        <dbReference type="Proteomes" id="UP001158067"/>
    </source>
</evidence>
<dbReference type="RefSeq" id="WP_283433367.1">
    <property type="nucleotide sequence ID" value="NZ_FXUG01000007.1"/>
</dbReference>
<dbReference type="Proteomes" id="UP001158067">
    <property type="component" value="Unassembled WGS sequence"/>
</dbReference>
<dbReference type="EMBL" id="FXUG01000007">
    <property type="protein sequence ID" value="SMP62387.1"/>
    <property type="molecule type" value="Genomic_DNA"/>
</dbReference>
<reference evidence="1 2" key="1">
    <citation type="submission" date="2017-05" db="EMBL/GenBank/DDBJ databases">
        <authorList>
            <person name="Varghese N."/>
            <person name="Submissions S."/>
        </authorList>
    </citation>
    <scope>NUCLEOTIDE SEQUENCE [LARGE SCALE GENOMIC DNA]</scope>
    <source>
        <strain evidence="1 2">DSM 25457</strain>
    </source>
</reference>
<organism evidence="1 2">
    <name type="scientific">Neorhodopirellula lusitana</name>
    <dbReference type="NCBI Taxonomy" id="445327"/>
    <lineage>
        <taxon>Bacteria</taxon>
        <taxon>Pseudomonadati</taxon>
        <taxon>Planctomycetota</taxon>
        <taxon>Planctomycetia</taxon>
        <taxon>Pirellulales</taxon>
        <taxon>Pirellulaceae</taxon>
        <taxon>Neorhodopirellula</taxon>
    </lineage>
</organism>
<sequence>MNVALMTDVWHDRRFRMVAQFWGRNSQNHRMQRSGGGEVLQVVAQLPPPAHRYGYRTGFFAIVVVLEYQVLETVFE</sequence>
<keyword evidence="2" id="KW-1185">Reference proteome</keyword>
<proteinExistence type="predicted"/>
<evidence type="ECO:0000313" key="1">
    <source>
        <dbReference type="EMBL" id="SMP62387.1"/>
    </source>
</evidence>
<name>A0ABY1QAW9_9BACT</name>
<protein>
    <submittedName>
        <fullName evidence="1">Uncharacterized protein</fullName>
    </submittedName>
</protein>
<accession>A0ABY1QAW9</accession>